<keyword evidence="2" id="KW-1133">Transmembrane helix</keyword>
<organism evidence="4 5">
    <name type="scientific">Rickenella mellea</name>
    <dbReference type="NCBI Taxonomy" id="50990"/>
    <lineage>
        <taxon>Eukaryota</taxon>
        <taxon>Fungi</taxon>
        <taxon>Dikarya</taxon>
        <taxon>Basidiomycota</taxon>
        <taxon>Agaricomycotina</taxon>
        <taxon>Agaricomycetes</taxon>
        <taxon>Hymenochaetales</taxon>
        <taxon>Rickenellaceae</taxon>
        <taxon>Rickenella</taxon>
    </lineage>
</organism>
<feature type="region of interest" description="Disordered" evidence="1">
    <location>
        <begin position="168"/>
        <end position="207"/>
    </location>
</feature>
<feature type="compositionally biased region" description="Basic and acidic residues" evidence="1">
    <location>
        <begin position="193"/>
        <end position="207"/>
    </location>
</feature>
<dbReference type="Proteomes" id="UP000294933">
    <property type="component" value="Unassembled WGS sequence"/>
</dbReference>
<gene>
    <name evidence="4" type="ORF">BD410DRAFT_845705</name>
</gene>
<feature type="domain" description="Ribonuclease H1 N-terminal" evidence="3">
    <location>
        <begin position="107"/>
        <end position="147"/>
    </location>
</feature>
<proteinExistence type="predicted"/>
<dbReference type="EMBL" id="ML170305">
    <property type="protein sequence ID" value="TDL14828.1"/>
    <property type="molecule type" value="Genomic_DNA"/>
</dbReference>
<keyword evidence="2" id="KW-0472">Membrane</keyword>
<dbReference type="VEuPathDB" id="FungiDB:BD410DRAFT_845705"/>
<accession>A0A4Y7PIF3</accession>
<name>A0A4Y7PIF3_9AGAM</name>
<evidence type="ECO:0000256" key="1">
    <source>
        <dbReference type="SAM" id="MobiDB-lite"/>
    </source>
</evidence>
<keyword evidence="2" id="KW-0812">Transmembrane</keyword>
<dbReference type="InterPro" id="IPR009027">
    <property type="entry name" value="Ribosomal_bL9/RNase_H1_N"/>
</dbReference>
<feature type="transmembrane region" description="Helical" evidence="2">
    <location>
        <begin position="46"/>
        <end position="70"/>
    </location>
</feature>
<protein>
    <recommendedName>
        <fullName evidence="3">Ribonuclease H1 N-terminal domain-containing protein</fullName>
    </recommendedName>
</protein>
<feature type="region of interest" description="Disordered" evidence="1">
    <location>
        <begin position="1"/>
        <end position="37"/>
    </location>
</feature>
<dbReference type="SUPFAM" id="SSF55658">
    <property type="entry name" value="L9 N-domain-like"/>
    <property type="match status" value="1"/>
</dbReference>
<dbReference type="OrthoDB" id="2676387at2759"/>
<evidence type="ECO:0000313" key="5">
    <source>
        <dbReference type="Proteomes" id="UP000294933"/>
    </source>
</evidence>
<keyword evidence="5" id="KW-1185">Reference proteome</keyword>
<evidence type="ECO:0000259" key="3">
    <source>
        <dbReference type="Pfam" id="PF01693"/>
    </source>
</evidence>
<dbReference type="Gene3D" id="3.40.970.10">
    <property type="entry name" value="Ribonuclease H1, N-terminal domain"/>
    <property type="match status" value="1"/>
</dbReference>
<dbReference type="STRING" id="50990.A0A4Y7PIF3"/>
<evidence type="ECO:0000313" key="4">
    <source>
        <dbReference type="EMBL" id="TDL14828.1"/>
    </source>
</evidence>
<dbReference type="InterPro" id="IPR011320">
    <property type="entry name" value="RNase_H1_N"/>
</dbReference>
<sequence>MVGLQHKYVQQSADRGDDDDNNWHPDRPCPLSGPASPTVDADGPTVLMLILFFLRALIGIVQSGFVALAATPRLILRLTPTPGTSAPANPYPFPLHYATPRHLGERWYVVYVGNRVGVFNEWSDVAAATSGVSGNSQRRFGTQAEAVASFDNALSRRSVRVVPAVQPNLTEDPAANPNQGNTGAHFALFSDPPDLKPRMKKEEPDDN</sequence>
<dbReference type="InterPro" id="IPR037056">
    <property type="entry name" value="RNase_H1_N_sf"/>
</dbReference>
<reference evidence="4 5" key="1">
    <citation type="submission" date="2018-06" db="EMBL/GenBank/DDBJ databases">
        <title>A transcriptomic atlas of mushroom development highlights an independent origin of complex multicellularity.</title>
        <authorList>
            <consortium name="DOE Joint Genome Institute"/>
            <person name="Krizsan K."/>
            <person name="Almasi E."/>
            <person name="Merenyi Z."/>
            <person name="Sahu N."/>
            <person name="Viragh M."/>
            <person name="Koszo T."/>
            <person name="Mondo S."/>
            <person name="Kiss B."/>
            <person name="Balint B."/>
            <person name="Kues U."/>
            <person name="Barry K."/>
            <person name="Hegedus J.C."/>
            <person name="Henrissat B."/>
            <person name="Johnson J."/>
            <person name="Lipzen A."/>
            <person name="Ohm R."/>
            <person name="Nagy I."/>
            <person name="Pangilinan J."/>
            <person name="Yan J."/>
            <person name="Xiong Y."/>
            <person name="Grigoriev I.V."/>
            <person name="Hibbett D.S."/>
            <person name="Nagy L.G."/>
        </authorList>
    </citation>
    <scope>NUCLEOTIDE SEQUENCE [LARGE SCALE GENOMIC DNA]</scope>
    <source>
        <strain evidence="4 5">SZMC22713</strain>
    </source>
</reference>
<evidence type="ECO:0000256" key="2">
    <source>
        <dbReference type="SAM" id="Phobius"/>
    </source>
</evidence>
<dbReference type="Pfam" id="PF01693">
    <property type="entry name" value="Cauli_VI"/>
    <property type="match status" value="1"/>
</dbReference>
<dbReference type="AlphaFoldDB" id="A0A4Y7PIF3"/>